<proteinExistence type="predicted"/>
<sequence length="127" mass="14624">MAFSQMVLGLATENRTLNALSEEHAKKPRWFKGAAMAGPLADLNGVDMTIDTDVGLIPVQIKSSDTGAAEYRRKYPAYKNVVVIVIKRYTDDDEIRHLVFTVIGKRRKKIQYERKMRRQKQEKRSRV</sequence>
<name>A0A1F6EAA8_9BACT</name>
<dbReference type="EMBL" id="MFLL01000002">
    <property type="protein sequence ID" value="OGG70624.1"/>
    <property type="molecule type" value="Genomic_DNA"/>
</dbReference>
<dbReference type="Proteomes" id="UP000176914">
    <property type="component" value="Unassembled WGS sequence"/>
</dbReference>
<evidence type="ECO:0000313" key="2">
    <source>
        <dbReference type="Proteomes" id="UP000176914"/>
    </source>
</evidence>
<comment type="caution">
    <text evidence="1">The sequence shown here is derived from an EMBL/GenBank/DDBJ whole genome shotgun (WGS) entry which is preliminary data.</text>
</comment>
<reference evidence="1 2" key="1">
    <citation type="journal article" date="2016" name="Nat. Commun.">
        <title>Thousands of microbial genomes shed light on interconnected biogeochemical processes in an aquifer system.</title>
        <authorList>
            <person name="Anantharaman K."/>
            <person name="Brown C.T."/>
            <person name="Hug L.A."/>
            <person name="Sharon I."/>
            <person name="Castelle C.J."/>
            <person name="Probst A.J."/>
            <person name="Thomas B.C."/>
            <person name="Singh A."/>
            <person name="Wilkins M.J."/>
            <person name="Karaoz U."/>
            <person name="Brodie E.L."/>
            <person name="Williams K.H."/>
            <person name="Hubbard S.S."/>
            <person name="Banfield J.F."/>
        </authorList>
    </citation>
    <scope>NUCLEOTIDE SEQUENCE [LARGE SCALE GENOMIC DNA]</scope>
</reference>
<evidence type="ECO:0000313" key="1">
    <source>
        <dbReference type="EMBL" id="OGG70624.1"/>
    </source>
</evidence>
<accession>A0A1F6EAA8</accession>
<gene>
    <name evidence="1" type="ORF">A3C20_01255</name>
</gene>
<evidence type="ECO:0008006" key="3">
    <source>
        <dbReference type="Google" id="ProtNLM"/>
    </source>
</evidence>
<dbReference type="AlphaFoldDB" id="A0A1F6EAA8"/>
<organism evidence="1 2">
    <name type="scientific">Candidatus Kaiserbacteria bacterium RIFCSPHIGHO2_02_FULL_55_25</name>
    <dbReference type="NCBI Taxonomy" id="1798498"/>
    <lineage>
        <taxon>Bacteria</taxon>
        <taxon>Candidatus Kaiseribacteriota</taxon>
    </lineage>
</organism>
<protein>
    <recommendedName>
        <fullName evidence="3">DUF4365 domain-containing protein</fullName>
    </recommendedName>
</protein>